<gene>
    <name evidence="1" type="ORF">CITCOLO1_LOCUS3775</name>
</gene>
<proteinExistence type="predicted"/>
<dbReference type="Pfam" id="PF05542">
    <property type="entry name" value="DUF760"/>
    <property type="match status" value="1"/>
</dbReference>
<dbReference type="PANTHER" id="PTHR31808:SF4">
    <property type="entry name" value="LIGASE, PUTATIVE (DUF760)-RELATED"/>
    <property type="match status" value="1"/>
</dbReference>
<evidence type="ECO:0000313" key="1">
    <source>
        <dbReference type="EMBL" id="CAK9312098.1"/>
    </source>
</evidence>
<dbReference type="InterPro" id="IPR038925">
    <property type="entry name" value="At3g17800-like"/>
</dbReference>
<keyword evidence="2" id="KW-1185">Reference proteome</keyword>
<dbReference type="InterPro" id="IPR008479">
    <property type="entry name" value="DUF760"/>
</dbReference>
<sequence>MKKELIPLLLLELTPNSTLPRLLFVPPFLPRGIIWPPLSSRVSLLLRARMEAAMATVIGSPVGAFARLNSTGRSEIFGSGLGFVRFPSLSHVPIRLCPQVSYAKLWNKKLGSGVRRSTVAKASMDAESSESDDPIAPLQLESPIGQFLTQILVSHPHLVPAAVEQQLEQLQIDRDADGNKEASGSGTDLVLYRRIAEVKANERKKVLEEILYALVVQKFMDANVPLIPAITPLSSDASGRVDTWAANDESLEHLHSPEAYEMIQNHLALILGNRIGDSTSVVQISKLRVGQVYAASVMYGYFLKRVDQRFQLEKTMKVLPKALNAEEGIIQQVVGEDVRPNVGENSPPVSPHPEIASWPDHDGNSLGGIGQGVKASRLRNYVMAFDGETLQRYATIRSKEAVGIIEKHTEALFGRPEIAITPQGTIDPSKDEQLKISFGGLKGLVLEAVTFGSFLWDVESYVDSRYHFVLS</sequence>
<dbReference type="EMBL" id="OZ021744">
    <property type="protein sequence ID" value="CAK9312098.1"/>
    <property type="molecule type" value="Genomic_DNA"/>
</dbReference>
<protein>
    <submittedName>
        <fullName evidence="1">Uncharacterized protein</fullName>
    </submittedName>
</protein>
<organism evidence="1 2">
    <name type="scientific">Citrullus colocynthis</name>
    <name type="common">colocynth</name>
    <dbReference type="NCBI Taxonomy" id="252529"/>
    <lineage>
        <taxon>Eukaryota</taxon>
        <taxon>Viridiplantae</taxon>
        <taxon>Streptophyta</taxon>
        <taxon>Embryophyta</taxon>
        <taxon>Tracheophyta</taxon>
        <taxon>Spermatophyta</taxon>
        <taxon>Magnoliopsida</taxon>
        <taxon>eudicotyledons</taxon>
        <taxon>Gunneridae</taxon>
        <taxon>Pentapetalae</taxon>
        <taxon>rosids</taxon>
        <taxon>fabids</taxon>
        <taxon>Cucurbitales</taxon>
        <taxon>Cucurbitaceae</taxon>
        <taxon>Benincaseae</taxon>
        <taxon>Citrullus</taxon>
    </lineage>
</organism>
<name>A0ABP0XZG0_9ROSI</name>
<accession>A0ABP0XZG0</accession>
<dbReference type="PANTHER" id="PTHR31808">
    <property type="entry name" value="EXPRESSED PROTEIN"/>
    <property type="match status" value="1"/>
</dbReference>
<evidence type="ECO:0000313" key="2">
    <source>
        <dbReference type="Proteomes" id="UP001642487"/>
    </source>
</evidence>
<dbReference type="Proteomes" id="UP001642487">
    <property type="component" value="Chromosome 10"/>
</dbReference>
<reference evidence="1 2" key="1">
    <citation type="submission" date="2024-03" db="EMBL/GenBank/DDBJ databases">
        <authorList>
            <person name="Gkanogiannis A."/>
            <person name="Becerra Lopez-Lavalle L."/>
        </authorList>
    </citation>
    <scope>NUCLEOTIDE SEQUENCE [LARGE SCALE GENOMIC DNA]</scope>
</reference>